<dbReference type="InterPro" id="IPR024240">
    <property type="entry name" value="NAGLU_N"/>
</dbReference>
<dbReference type="Gene3D" id="3.30.379.10">
    <property type="entry name" value="Chitobiase/beta-hexosaminidase domain 2-like"/>
    <property type="match status" value="1"/>
</dbReference>
<dbReference type="AlphaFoldDB" id="A0A1H4DSV6"/>
<name>A0A1H4DSV6_9BACT</name>
<dbReference type="Pfam" id="PF05089">
    <property type="entry name" value="NAGLU"/>
    <property type="match status" value="1"/>
</dbReference>
<dbReference type="PANTHER" id="PTHR12872">
    <property type="entry name" value="ALPHA-N-ACETYLGLUCOSAMINIDASE"/>
    <property type="match status" value="1"/>
</dbReference>
<feature type="domain" description="Alpha-N-acetylglucosaminidase N-terminal" evidence="3">
    <location>
        <begin position="22"/>
        <end position="102"/>
    </location>
</feature>
<evidence type="ECO:0000259" key="4">
    <source>
        <dbReference type="Pfam" id="PF12972"/>
    </source>
</evidence>
<protein>
    <submittedName>
        <fullName evidence="5">Alpha-N-acetylglucosaminidase</fullName>
    </submittedName>
</protein>
<evidence type="ECO:0000313" key="6">
    <source>
        <dbReference type="Proteomes" id="UP000183253"/>
    </source>
</evidence>
<dbReference type="InterPro" id="IPR024733">
    <property type="entry name" value="NAGLU_tim-barrel"/>
</dbReference>
<dbReference type="PANTHER" id="PTHR12872:SF1">
    <property type="entry name" value="ALPHA-N-ACETYLGLUCOSAMINIDASE"/>
    <property type="match status" value="1"/>
</dbReference>
<feature type="domain" description="Alpha-N-acetylglucosaminidase tim-barrel" evidence="2">
    <location>
        <begin position="116"/>
        <end position="449"/>
    </location>
</feature>
<dbReference type="Gene3D" id="3.20.20.80">
    <property type="entry name" value="Glycosidases"/>
    <property type="match status" value="1"/>
</dbReference>
<dbReference type="Pfam" id="PF12971">
    <property type="entry name" value="NAGLU_N"/>
    <property type="match status" value="1"/>
</dbReference>
<dbReference type="InterPro" id="IPR029018">
    <property type="entry name" value="Hex-like_dom2"/>
</dbReference>
<proteinExistence type="predicted"/>
<dbReference type="Gene3D" id="1.20.120.670">
    <property type="entry name" value="N-acetyl-b-d-glucoasminidase"/>
    <property type="match status" value="1"/>
</dbReference>
<dbReference type="InterPro" id="IPR024732">
    <property type="entry name" value="NAGLU_C"/>
</dbReference>
<dbReference type="Proteomes" id="UP000183253">
    <property type="component" value="Unassembled WGS sequence"/>
</dbReference>
<evidence type="ECO:0000313" key="5">
    <source>
        <dbReference type="EMBL" id="SEA75588.1"/>
    </source>
</evidence>
<gene>
    <name evidence="5" type="ORF">SAMN05444145_10616</name>
</gene>
<dbReference type="Pfam" id="PF12972">
    <property type="entry name" value="NAGLU_C"/>
    <property type="match status" value="1"/>
</dbReference>
<dbReference type="InterPro" id="IPR007781">
    <property type="entry name" value="NAGLU"/>
</dbReference>
<organism evidence="5 6">
    <name type="scientific">Alistipes timonensis JC136</name>
    <dbReference type="NCBI Taxonomy" id="1033731"/>
    <lineage>
        <taxon>Bacteria</taxon>
        <taxon>Pseudomonadati</taxon>
        <taxon>Bacteroidota</taxon>
        <taxon>Bacteroidia</taxon>
        <taxon>Bacteroidales</taxon>
        <taxon>Rikenellaceae</taxon>
        <taxon>Alistipes</taxon>
    </lineage>
</organism>
<keyword evidence="6" id="KW-1185">Reference proteome</keyword>
<dbReference type="GO" id="GO:0016787">
    <property type="term" value="F:hydrolase activity"/>
    <property type="evidence" value="ECO:0007669"/>
    <property type="project" value="UniProtKB-KW"/>
</dbReference>
<reference evidence="5 6" key="1">
    <citation type="submission" date="2016-10" db="EMBL/GenBank/DDBJ databases">
        <authorList>
            <person name="de Groot N.N."/>
        </authorList>
    </citation>
    <scope>NUCLEOTIDE SEQUENCE [LARGE SCALE GENOMIC DNA]</scope>
    <source>
        <strain evidence="5 6">DSM 25383</strain>
    </source>
</reference>
<evidence type="ECO:0000259" key="3">
    <source>
        <dbReference type="Pfam" id="PF12971"/>
    </source>
</evidence>
<dbReference type="EMBL" id="FNRI01000006">
    <property type="protein sequence ID" value="SEA75588.1"/>
    <property type="molecule type" value="Genomic_DNA"/>
</dbReference>
<evidence type="ECO:0000259" key="2">
    <source>
        <dbReference type="Pfam" id="PF05089"/>
    </source>
</evidence>
<dbReference type="STRING" id="1033731.SAMN05444145_10616"/>
<accession>A0A1H4DSV6</accession>
<keyword evidence="1" id="KW-0378">Hydrolase</keyword>
<dbReference type="GO" id="GO:0005975">
    <property type="term" value="P:carbohydrate metabolic process"/>
    <property type="evidence" value="ECO:0007669"/>
    <property type="project" value="UniProtKB-ARBA"/>
</dbReference>
<evidence type="ECO:0000256" key="1">
    <source>
        <dbReference type="ARBA" id="ARBA00022801"/>
    </source>
</evidence>
<sequence length="726" mass="84832">MFAAIPLLAVRSASASGTAETQAAAALARRILPRLGAGIRFVHVPSDRDRFVLEMHGDELHISGNSAVSMAFGLNCYLREYCRVTVTWYRRDKIDEPKRLPAVEGRVEREARVGNRFFLNYCTYGYSLNWWQWDEWEHFIDWMALNGVTMALATTGQEAVWQRVWRRFGLDDDTIRGYFTGPSYLPWHRMANIDAWHGPLPQSWIDGQLELQRRIIARERELGIQPVFTSFTGHVPKALKTLFPDADIERLNPWTSFERPYNSYYLNPAEPLFNRIQQAYMQEQRRLFGESSVYGVDPFNELDPPNWDPEYLARAARLTYESITQFDKDAVWLQMAWVFYHKRRDWTPERLKAYLCAVPDGKLLMLDYYCDKVELWRSTESFYGQPFIWSYLGNFGGNTMLAGDVKDVSRKLDRAYAEAGRNFVGIGCTLEGLDVNPFMYEYVLDRAWTQLYDDAGWIDRLADRHSGRIDVHYRQAWRILYDKIYCAPSGNRSAAVCARPNMKGRSKWSGPHLDYDNRDLLRVWEQLTLARPERTASSRFDCVNIPRQCLENYFGNLNERCIAACRGGDRETVARLSARLLELLDDIDRLVAADAYFLLGKWIADARRMGATPAEKDYFERDARNILTTWGGRGYSLNDYANRTWSGLVSDYYKERWRRFYDRLQSDGEPDEDALLQELQDFEWEWVGRKGRFAERPRGDAFRLCRSLYTKYAAEIGRFYTEKSER</sequence>
<feature type="domain" description="Alpha-N-acetylglucosaminidase C-terminal" evidence="4">
    <location>
        <begin position="457"/>
        <end position="711"/>
    </location>
</feature>